<comment type="caution">
    <text evidence="1">The sequence shown here is derived from an EMBL/GenBank/DDBJ whole genome shotgun (WGS) entry which is preliminary data.</text>
</comment>
<evidence type="ECO:0000313" key="1">
    <source>
        <dbReference type="EMBL" id="MFD2563886.1"/>
    </source>
</evidence>
<proteinExistence type="predicted"/>
<sequence>MILSSHKTLLEDIQIARDNGFTTDFLFKDNVIFDRKTNKGYRKNDCILIEYCRHEGLSDPSDASILFLIECNDGIKGCLSSNYGIHADIDLMQFALSLRTLDQQNSQ</sequence>
<gene>
    <name evidence="1" type="ORF">ACFSR1_14495</name>
</gene>
<dbReference type="RefSeq" id="WP_378293679.1">
    <property type="nucleotide sequence ID" value="NZ_JBHULE010000019.1"/>
</dbReference>
<dbReference type="EMBL" id="JBHULE010000019">
    <property type="protein sequence ID" value="MFD2563886.1"/>
    <property type="molecule type" value="Genomic_DNA"/>
</dbReference>
<reference evidence="2" key="1">
    <citation type="journal article" date="2019" name="Int. J. Syst. Evol. Microbiol.">
        <title>The Global Catalogue of Microorganisms (GCM) 10K type strain sequencing project: providing services to taxonomists for standard genome sequencing and annotation.</title>
        <authorList>
            <consortium name="The Broad Institute Genomics Platform"/>
            <consortium name="The Broad Institute Genome Sequencing Center for Infectious Disease"/>
            <person name="Wu L."/>
            <person name="Ma J."/>
        </authorList>
    </citation>
    <scope>NUCLEOTIDE SEQUENCE [LARGE SCALE GENOMIC DNA]</scope>
    <source>
        <strain evidence="2">KCTC 52274</strain>
    </source>
</reference>
<keyword evidence="2" id="KW-1185">Reference proteome</keyword>
<accession>A0ABW5LJ96</accession>
<protein>
    <recommendedName>
        <fullName evidence="3">Phosphoribosylpyrophosphate synthetase</fullName>
    </recommendedName>
</protein>
<name>A0ABW5LJ96_9FLAO</name>
<dbReference type="Proteomes" id="UP001597319">
    <property type="component" value="Unassembled WGS sequence"/>
</dbReference>
<evidence type="ECO:0008006" key="3">
    <source>
        <dbReference type="Google" id="ProtNLM"/>
    </source>
</evidence>
<organism evidence="1 2">
    <name type="scientific">Aquimarina rubra</name>
    <dbReference type="NCBI Taxonomy" id="1920033"/>
    <lineage>
        <taxon>Bacteria</taxon>
        <taxon>Pseudomonadati</taxon>
        <taxon>Bacteroidota</taxon>
        <taxon>Flavobacteriia</taxon>
        <taxon>Flavobacteriales</taxon>
        <taxon>Flavobacteriaceae</taxon>
        <taxon>Aquimarina</taxon>
    </lineage>
</organism>
<evidence type="ECO:0000313" key="2">
    <source>
        <dbReference type="Proteomes" id="UP001597319"/>
    </source>
</evidence>